<evidence type="ECO:0000256" key="1">
    <source>
        <dbReference type="PROSITE-ProRule" id="PRU00176"/>
    </source>
</evidence>
<evidence type="ECO:0000313" key="3">
    <source>
        <dbReference type="EnsemblPlants" id="LPERR01G28440.1"/>
    </source>
</evidence>
<dbReference type="SUPFAM" id="SSF54928">
    <property type="entry name" value="RNA-binding domain, RBD"/>
    <property type="match status" value="1"/>
</dbReference>
<dbReference type="AlphaFoldDB" id="A0A0D9V6F8"/>
<feature type="domain" description="RRM" evidence="2">
    <location>
        <begin position="1"/>
        <end position="74"/>
    </location>
</feature>
<proteinExistence type="predicted"/>
<dbReference type="Proteomes" id="UP000032180">
    <property type="component" value="Chromosome 1"/>
</dbReference>
<sequence>MVPGLPPGCGVMELKSRLGAYGPIARTRIDADSATGYVTFRSGAAAAAAIAASLDPDGGVTVGSKKVLVVQANEAPNNSSNIAQANLVGETPHDVTKRIGSKSSVFSRIKAAPEATNKAREIIAYDDLF</sequence>
<dbReference type="Gramene" id="LPERR01G28440.1">
    <property type="protein sequence ID" value="LPERR01G28440.1"/>
    <property type="gene ID" value="LPERR01G28440"/>
</dbReference>
<keyword evidence="4" id="KW-1185">Reference proteome</keyword>
<reference evidence="3 4" key="1">
    <citation type="submission" date="2012-08" db="EMBL/GenBank/DDBJ databases">
        <title>Oryza genome evolution.</title>
        <authorList>
            <person name="Wing R.A."/>
        </authorList>
    </citation>
    <scope>NUCLEOTIDE SEQUENCE</scope>
</reference>
<dbReference type="STRING" id="77586.A0A0D9V6F8"/>
<dbReference type="HOGENOM" id="CLU_117878_1_0_1"/>
<dbReference type="GO" id="GO:0003723">
    <property type="term" value="F:RNA binding"/>
    <property type="evidence" value="ECO:0007669"/>
    <property type="project" value="UniProtKB-UniRule"/>
</dbReference>
<protein>
    <recommendedName>
        <fullName evidence="2">RRM domain-containing protein</fullName>
    </recommendedName>
</protein>
<reference evidence="4" key="2">
    <citation type="submission" date="2013-12" db="EMBL/GenBank/DDBJ databases">
        <authorList>
            <person name="Yu Y."/>
            <person name="Lee S."/>
            <person name="de Baynast K."/>
            <person name="Wissotski M."/>
            <person name="Liu L."/>
            <person name="Talag J."/>
            <person name="Goicoechea J."/>
            <person name="Angelova A."/>
            <person name="Jetty R."/>
            <person name="Kudrna D."/>
            <person name="Golser W."/>
            <person name="Rivera L."/>
            <person name="Zhang J."/>
            <person name="Wing R."/>
        </authorList>
    </citation>
    <scope>NUCLEOTIDE SEQUENCE</scope>
</reference>
<dbReference type="Gene3D" id="3.30.70.330">
    <property type="match status" value="1"/>
</dbReference>
<organism evidence="3 4">
    <name type="scientific">Leersia perrieri</name>
    <dbReference type="NCBI Taxonomy" id="77586"/>
    <lineage>
        <taxon>Eukaryota</taxon>
        <taxon>Viridiplantae</taxon>
        <taxon>Streptophyta</taxon>
        <taxon>Embryophyta</taxon>
        <taxon>Tracheophyta</taxon>
        <taxon>Spermatophyta</taxon>
        <taxon>Magnoliopsida</taxon>
        <taxon>Liliopsida</taxon>
        <taxon>Poales</taxon>
        <taxon>Poaceae</taxon>
        <taxon>BOP clade</taxon>
        <taxon>Oryzoideae</taxon>
        <taxon>Oryzeae</taxon>
        <taxon>Oryzinae</taxon>
        <taxon>Leersia</taxon>
    </lineage>
</organism>
<dbReference type="EnsemblPlants" id="LPERR01G28440.1">
    <property type="protein sequence ID" value="LPERR01G28440.1"/>
    <property type="gene ID" value="LPERR01G28440"/>
</dbReference>
<dbReference type="InterPro" id="IPR000504">
    <property type="entry name" value="RRM_dom"/>
</dbReference>
<dbReference type="InterPro" id="IPR012677">
    <property type="entry name" value="Nucleotide-bd_a/b_plait_sf"/>
</dbReference>
<accession>A0A0D9V6F8</accession>
<name>A0A0D9V6F8_9ORYZ</name>
<evidence type="ECO:0000259" key="2">
    <source>
        <dbReference type="PROSITE" id="PS50102"/>
    </source>
</evidence>
<dbReference type="InterPro" id="IPR035979">
    <property type="entry name" value="RBD_domain_sf"/>
</dbReference>
<keyword evidence="1" id="KW-0694">RNA-binding</keyword>
<dbReference type="eggNOG" id="KOG0483">
    <property type="taxonomic scope" value="Eukaryota"/>
</dbReference>
<dbReference type="PROSITE" id="PS50102">
    <property type="entry name" value="RRM"/>
    <property type="match status" value="1"/>
</dbReference>
<reference evidence="3" key="3">
    <citation type="submission" date="2015-04" db="UniProtKB">
        <authorList>
            <consortium name="EnsemblPlants"/>
        </authorList>
    </citation>
    <scope>IDENTIFICATION</scope>
</reference>
<evidence type="ECO:0000313" key="4">
    <source>
        <dbReference type="Proteomes" id="UP000032180"/>
    </source>
</evidence>